<reference evidence="2 3" key="1">
    <citation type="submission" date="2015-01" db="EMBL/GenBank/DDBJ databases">
        <title>Enhanced salinomycin production by adjusting the supply of polyketide extender units in Streptomyce albus DSM 41398.</title>
        <authorList>
            <person name="Lu C."/>
        </authorList>
    </citation>
    <scope>NUCLEOTIDE SEQUENCE [LARGE SCALE GENOMIC DNA]</scope>
    <source>
        <strain evidence="3">ATCC 21838 / DSM 41398 / FERM P-419 / JCM 4703 / NBRC 107858</strain>
    </source>
</reference>
<feature type="region of interest" description="Disordered" evidence="1">
    <location>
        <begin position="1"/>
        <end position="59"/>
    </location>
</feature>
<dbReference type="EMBL" id="CP010519">
    <property type="protein sequence ID" value="AJE83179.1"/>
    <property type="molecule type" value="Genomic_DNA"/>
</dbReference>
<name>A0A0B5ENI0_STRA4</name>
<evidence type="ECO:0000256" key="1">
    <source>
        <dbReference type="SAM" id="MobiDB-lite"/>
    </source>
</evidence>
<gene>
    <name evidence="2" type="ORF">SLNWT_2803</name>
</gene>
<organism evidence="2 3">
    <name type="scientific">Streptomyces albus (strain ATCC 21838 / DSM 41398 / FERM P-419 / JCM 4703 / NBRC 107858)</name>
    <dbReference type="NCBI Taxonomy" id="1081613"/>
    <lineage>
        <taxon>Bacteria</taxon>
        <taxon>Bacillati</taxon>
        <taxon>Actinomycetota</taxon>
        <taxon>Actinomycetes</taxon>
        <taxon>Kitasatosporales</taxon>
        <taxon>Streptomycetaceae</taxon>
        <taxon>Streptomyces</taxon>
    </lineage>
</organism>
<dbReference type="Proteomes" id="UP000031523">
    <property type="component" value="Chromosome"/>
</dbReference>
<dbReference type="AlphaFoldDB" id="A0A0B5ENI0"/>
<accession>A0A0B5ENI0</accession>
<evidence type="ECO:0000313" key="3">
    <source>
        <dbReference type="Proteomes" id="UP000031523"/>
    </source>
</evidence>
<evidence type="ECO:0000313" key="2">
    <source>
        <dbReference type="EMBL" id="AJE83179.1"/>
    </source>
</evidence>
<dbReference type="KEGG" id="sals:SLNWT_2803"/>
<keyword evidence="3" id="KW-1185">Reference proteome</keyword>
<sequence length="59" mass="6319">MAGSGTRRGASVPRREGRQLDEEASEFGKARSPSPDVRLRGPTRWNALAPPAGVAMMEP</sequence>
<feature type="compositionally biased region" description="Basic and acidic residues" evidence="1">
    <location>
        <begin position="13"/>
        <end position="29"/>
    </location>
</feature>
<proteinExistence type="predicted"/>
<protein>
    <submittedName>
        <fullName evidence="2">Uncharacterized protein</fullName>
    </submittedName>
</protein>